<dbReference type="EMBL" id="AP021874">
    <property type="protein sequence ID" value="BBO71392.1"/>
    <property type="molecule type" value="Genomic_DNA"/>
</dbReference>
<keyword evidence="1" id="KW-0812">Transmembrane</keyword>
<protein>
    <submittedName>
        <fullName evidence="2">Uncharacterized protein</fullName>
    </submittedName>
</protein>
<keyword evidence="1" id="KW-0472">Membrane</keyword>
<reference evidence="2 3" key="1">
    <citation type="submission" date="2019-11" db="EMBL/GenBank/DDBJ databases">
        <title>Comparative genomics of hydrocarbon-degrading Desulfosarcina strains.</title>
        <authorList>
            <person name="Watanabe M."/>
            <person name="Kojima H."/>
            <person name="Fukui M."/>
        </authorList>
    </citation>
    <scope>NUCLEOTIDE SEQUENCE [LARGE SCALE GENOMIC DNA]</scope>
    <source>
        <strain evidence="2 3">PL12</strain>
    </source>
</reference>
<keyword evidence="3" id="KW-1185">Reference proteome</keyword>
<dbReference type="KEGG" id="dalk:DSCA_53220"/>
<keyword evidence="1" id="KW-1133">Transmembrane helix</keyword>
<dbReference type="AlphaFoldDB" id="A0A5K7YNP2"/>
<feature type="transmembrane region" description="Helical" evidence="1">
    <location>
        <begin position="6"/>
        <end position="24"/>
    </location>
</feature>
<evidence type="ECO:0000313" key="3">
    <source>
        <dbReference type="Proteomes" id="UP000427906"/>
    </source>
</evidence>
<evidence type="ECO:0000256" key="1">
    <source>
        <dbReference type="SAM" id="Phobius"/>
    </source>
</evidence>
<evidence type="ECO:0000313" key="2">
    <source>
        <dbReference type="EMBL" id="BBO71392.1"/>
    </source>
</evidence>
<name>A0A5K7YNP2_9BACT</name>
<gene>
    <name evidence="2" type="ORF">DSCA_53220</name>
</gene>
<accession>A0A5K7YNP2</accession>
<proteinExistence type="predicted"/>
<sequence length="65" mass="7410">MKKRITIIYLIGMHLLLTVVLLKSDFIERLQTKLGIRQSELSAECTGGRAALTIRKKIVFVKKKP</sequence>
<dbReference type="Proteomes" id="UP000427906">
    <property type="component" value="Chromosome"/>
</dbReference>
<organism evidence="2 3">
    <name type="scientific">Desulfosarcina alkanivorans</name>
    <dbReference type="NCBI Taxonomy" id="571177"/>
    <lineage>
        <taxon>Bacteria</taxon>
        <taxon>Pseudomonadati</taxon>
        <taxon>Thermodesulfobacteriota</taxon>
        <taxon>Desulfobacteria</taxon>
        <taxon>Desulfobacterales</taxon>
        <taxon>Desulfosarcinaceae</taxon>
        <taxon>Desulfosarcina</taxon>
    </lineage>
</organism>